<name>A0A0F9NJ70_9ZZZZ</name>
<dbReference type="AlphaFoldDB" id="A0A0F9NJ70"/>
<organism evidence="1">
    <name type="scientific">marine sediment metagenome</name>
    <dbReference type="NCBI Taxonomy" id="412755"/>
    <lineage>
        <taxon>unclassified sequences</taxon>
        <taxon>metagenomes</taxon>
        <taxon>ecological metagenomes</taxon>
    </lineage>
</organism>
<proteinExistence type="predicted"/>
<reference evidence="1" key="1">
    <citation type="journal article" date="2015" name="Nature">
        <title>Complex archaea that bridge the gap between prokaryotes and eukaryotes.</title>
        <authorList>
            <person name="Spang A."/>
            <person name="Saw J.H."/>
            <person name="Jorgensen S.L."/>
            <person name="Zaremba-Niedzwiedzka K."/>
            <person name="Martijn J."/>
            <person name="Lind A.E."/>
            <person name="van Eijk R."/>
            <person name="Schleper C."/>
            <person name="Guy L."/>
            <person name="Ettema T.J."/>
        </authorList>
    </citation>
    <scope>NUCLEOTIDE SEQUENCE</scope>
</reference>
<protein>
    <submittedName>
        <fullName evidence="1">Uncharacterized protein</fullName>
    </submittedName>
</protein>
<comment type="caution">
    <text evidence="1">The sequence shown here is derived from an EMBL/GenBank/DDBJ whole genome shotgun (WGS) entry which is preliminary data.</text>
</comment>
<sequence length="118" mass="12294">MSCSKVLAYLADNLLTVAGSFDADGVPLTGVTDALTGAAVTSATVEATIEDLAGTVLTGVTWPLSLPHVGTPDGTYRANISDDLVSTPGDMVKIIITIDDGVDRRDRRVLYATIEEPT</sequence>
<gene>
    <name evidence="1" type="ORF">LCGC14_1254230</name>
</gene>
<accession>A0A0F9NJ70</accession>
<dbReference type="EMBL" id="LAZR01006900">
    <property type="protein sequence ID" value="KKM88880.1"/>
    <property type="molecule type" value="Genomic_DNA"/>
</dbReference>
<evidence type="ECO:0000313" key="1">
    <source>
        <dbReference type="EMBL" id="KKM88880.1"/>
    </source>
</evidence>